<dbReference type="Gene3D" id="3.90.550.60">
    <property type="match status" value="1"/>
</dbReference>
<dbReference type="STRING" id="1715691.TA5113_02517"/>
<dbReference type="SUPFAM" id="SSF53448">
    <property type="entry name" value="Nucleotide-diphospho-sugar transferases"/>
    <property type="match status" value="1"/>
</dbReference>
<dbReference type="RefSeq" id="WP_058314793.1">
    <property type="nucleotide sequence ID" value="NZ_CYTO01000024.1"/>
</dbReference>
<dbReference type="Proteomes" id="UP000051184">
    <property type="component" value="Unassembled WGS sequence"/>
</dbReference>
<name>A0A0P1IV44_9RHOB</name>
<reference evidence="3" key="1">
    <citation type="submission" date="2015-09" db="EMBL/GenBank/DDBJ databases">
        <authorList>
            <person name="Rodrigo-Torres Lidia"/>
            <person name="Arahal R.David."/>
        </authorList>
    </citation>
    <scope>NUCLEOTIDE SEQUENCE [LARGE SCALE GENOMIC DNA]</scope>
    <source>
        <strain evidence="3">CECT 5114</strain>
    </source>
</reference>
<dbReference type="InterPro" id="IPR001173">
    <property type="entry name" value="Glyco_trans_2-like"/>
</dbReference>
<dbReference type="OrthoDB" id="5148555at2"/>
<proteinExistence type="predicted"/>
<keyword evidence="3" id="KW-1185">Reference proteome</keyword>
<dbReference type="EMBL" id="CYUE01000016">
    <property type="protein sequence ID" value="CUK25831.1"/>
    <property type="molecule type" value="Genomic_DNA"/>
</dbReference>
<gene>
    <name evidence="2" type="primary">glfT2_1</name>
    <name evidence="2" type="ORF">TA5114_01635</name>
</gene>
<sequence>MIAHPTGIHVVQSLQLPEVDLGSTPEIYVRLSGDADVAPDGQTLEFRAGGSADFGTYSNLFNVERWHRHCDLNDLSVAVRGQGRFEFSIHLARAGRSTECLHTEVIELTDTQPFQHAVPITSETTQGICFVVLRALEAGKIFGIDWQTTDAPRRIPSLLLSITTFRREETVRKTVQRLRSFISQSPCRDFLHLAVVDNGQSAKIITEKHVTAIENENLGGSGGFARGLLEAQNRGFTHCLFMDDDASVHTNAIERTWNFLAYSKDEKTAVAGALAHSQERWRLWENGAVFHQLCQTQHGGIDLRDEAQVTKMEHESAGIRPDNFYGGWWYFAFPVSGVKHLPFPFFVRGDDVSFSLAHDFNTVTLNGVISYQDEDFTVKETPQTVYLDLRSHLAHHLCLPDRDIGRAGILQIIWRFYIRALLSFHYETLAASNLALQDVLAGPDFFRENADMSKRRSDINALFNQERWRDFSEAQSDHPSDREKLPARNATWRFLLEQTANGHLFPGFARFGNRITLPATQRGLLDRIWGASQITYKSVDGKRYYTVRHNKARAWKESLVTFKAALRFWREHQRLTKEWRRGYQELTQRAFWLDRLNVSDPRSGQAE</sequence>
<dbReference type="InterPro" id="IPR029044">
    <property type="entry name" value="Nucleotide-diphossugar_trans"/>
</dbReference>
<organism evidence="2 3">
    <name type="scientific">Cognatishimia activa</name>
    <dbReference type="NCBI Taxonomy" id="1715691"/>
    <lineage>
        <taxon>Bacteria</taxon>
        <taxon>Pseudomonadati</taxon>
        <taxon>Pseudomonadota</taxon>
        <taxon>Alphaproteobacteria</taxon>
        <taxon>Rhodobacterales</taxon>
        <taxon>Paracoccaceae</taxon>
        <taxon>Cognatishimia</taxon>
    </lineage>
</organism>
<dbReference type="AlphaFoldDB" id="A0A0P1IV44"/>
<keyword evidence="2" id="KW-0328">Glycosyltransferase</keyword>
<feature type="domain" description="Glycosyltransferase 2-like" evidence="1">
    <location>
        <begin position="162"/>
        <end position="286"/>
    </location>
</feature>
<evidence type="ECO:0000313" key="3">
    <source>
        <dbReference type="Proteomes" id="UP000051184"/>
    </source>
</evidence>
<protein>
    <submittedName>
        <fullName evidence="2">Galactofuranosyl transferase GlfT2</fullName>
        <ecNumber evidence="2">2.4.1.288</ecNumber>
    </submittedName>
</protein>
<accession>A0A0P1IV44</accession>
<evidence type="ECO:0000259" key="1">
    <source>
        <dbReference type="Pfam" id="PF00535"/>
    </source>
</evidence>
<dbReference type="Pfam" id="PF00535">
    <property type="entry name" value="Glycos_transf_2"/>
    <property type="match status" value="1"/>
</dbReference>
<dbReference type="EC" id="2.4.1.288" evidence="2"/>
<dbReference type="GO" id="GO:0016757">
    <property type="term" value="F:glycosyltransferase activity"/>
    <property type="evidence" value="ECO:0007669"/>
    <property type="project" value="UniProtKB-KW"/>
</dbReference>
<evidence type="ECO:0000313" key="2">
    <source>
        <dbReference type="EMBL" id="CUK25831.1"/>
    </source>
</evidence>
<keyword evidence="2" id="KW-0808">Transferase</keyword>